<dbReference type="SMART" id="SM00184">
    <property type="entry name" value="RING"/>
    <property type="match status" value="1"/>
</dbReference>
<accession>A0A1D2AD06</accession>
<keyword evidence="3" id="KW-0862">Zinc</keyword>
<evidence type="ECO:0000256" key="6">
    <source>
        <dbReference type="SAM" id="Phobius"/>
    </source>
</evidence>
<dbReference type="GO" id="GO:0005634">
    <property type="term" value="C:nucleus"/>
    <property type="evidence" value="ECO:0007669"/>
    <property type="project" value="TreeGrafter"/>
</dbReference>
<feature type="compositionally biased region" description="Pro residues" evidence="5">
    <location>
        <begin position="344"/>
        <end position="356"/>
    </location>
</feature>
<dbReference type="PROSITE" id="PS50089">
    <property type="entry name" value="ZF_RING_2"/>
    <property type="match status" value="1"/>
</dbReference>
<dbReference type="Gene3D" id="3.30.40.10">
    <property type="entry name" value="Zinc/RING finger domain, C3HC4 (zinc finger)"/>
    <property type="match status" value="1"/>
</dbReference>
<dbReference type="EMBL" id="GDKF01001651">
    <property type="protein sequence ID" value="JAT76971.1"/>
    <property type="molecule type" value="Transcribed_RNA"/>
</dbReference>
<evidence type="ECO:0000313" key="8">
    <source>
        <dbReference type="EMBL" id="JAT76971.1"/>
    </source>
</evidence>
<dbReference type="InterPro" id="IPR013083">
    <property type="entry name" value="Znf_RING/FYVE/PHD"/>
</dbReference>
<feature type="region of interest" description="Disordered" evidence="5">
    <location>
        <begin position="219"/>
        <end position="240"/>
    </location>
</feature>
<evidence type="ECO:0000256" key="3">
    <source>
        <dbReference type="ARBA" id="ARBA00022833"/>
    </source>
</evidence>
<evidence type="ECO:0000256" key="2">
    <source>
        <dbReference type="ARBA" id="ARBA00022771"/>
    </source>
</evidence>
<keyword evidence="1" id="KW-0479">Metal-binding</keyword>
<organism evidence="8">
    <name type="scientific">Auxenochlorella protothecoides</name>
    <name type="common">Green microalga</name>
    <name type="synonym">Chlorella protothecoides</name>
    <dbReference type="NCBI Taxonomy" id="3075"/>
    <lineage>
        <taxon>Eukaryota</taxon>
        <taxon>Viridiplantae</taxon>
        <taxon>Chlorophyta</taxon>
        <taxon>core chlorophytes</taxon>
        <taxon>Trebouxiophyceae</taxon>
        <taxon>Chlorellales</taxon>
        <taxon>Chlorellaceae</taxon>
        <taxon>Auxenochlorella</taxon>
    </lineage>
</organism>
<dbReference type="PANTHER" id="PTHR45931:SF3">
    <property type="entry name" value="RING ZINC FINGER-CONTAINING PROTEIN"/>
    <property type="match status" value="1"/>
</dbReference>
<evidence type="ECO:0000256" key="4">
    <source>
        <dbReference type="PROSITE-ProRule" id="PRU00175"/>
    </source>
</evidence>
<name>A0A1D2AD06_AUXPR</name>
<evidence type="ECO:0000256" key="5">
    <source>
        <dbReference type="SAM" id="MobiDB-lite"/>
    </source>
</evidence>
<dbReference type="AlphaFoldDB" id="A0A1D2AD06"/>
<keyword evidence="6" id="KW-0812">Transmembrane</keyword>
<feature type="domain" description="RING-type" evidence="7">
    <location>
        <begin position="169"/>
        <end position="210"/>
    </location>
</feature>
<protein>
    <recommendedName>
        <fullName evidence="7">RING-type domain-containing protein</fullName>
    </recommendedName>
</protein>
<sequence length="424" mass="42901">MQTVYCHTEHRQFTVPEGWDGVCPSCGGGFVELQGAAPLPVPTRPRPGPRPASFQLPGGHGVVHFISSPMDAPPGFPVFEVHGQGGSLRDMLMEALVQSGIMTQEGGAGVFPGSESMDDIMTRIMDDYQPVSHPTARRAREAFPRLRVRPAGQKDPGEGEAAAAAGEPCSICHETYSPGDEVVELPCDHCFHPDCVMPWLETHNTCPVCRLELPAEEGGPAAGEAAPQPSAGRGARASGGMAQGPVAFHFPASQAGTLAARVTQALGELVRQREAQALHRPARGVVDGVGPSAAGPAQPGGRSDAGSGGGAPRVDDGGPARPGTRVQDPGALQGAARTALGGPGPSPAPLRGPPSVPADRLEPGAAGAAAGQARGRSTTAAAGPSSTPAEQPLSAMAMVAGALVAALAGTALGALLGSSRRSQR</sequence>
<feature type="region of interest" description="Disordered" evidence="5">
    <location>
        <begin position="131"/>
        <end position="165"/>
    </location>
</feature>
<dbReference type="SUPFAM" id="SSF57850">
    <property type="entry name" value="RING/U-box"/>
    <property type="match status" value="1"/>
</dbReference>
<keyword evidence="6" id="KW-1133">Transmembrane helix</keyword>
<dbReference type="InterPro" id="IPR051834">
    <property type="entry name" value="RING_finger_E3_ligase"/>
</dbReference>
<gene>
    <name evidence="8" type="ORF">g.49051</name>
</gene>
<feature type="compositionally biased region" description="Low complexity" evidence="5">
    <location>
        <begin position="364"/>
        <end position="390"/>
    </location>
</feature>
<dbReference type="GO" id="GO:0061630">
    <property type="term" value="F:ubiquitin protein ligase activity"/>
    <property type="evidence" value="ECO:0007669"/>
    <property type="project" value="TreeGrafter"/>
</dbReference>
<reference evidence="8" key="1">
    <citation type="submission" date="2015-08" db="EMBL/GenBank/DDBJ databases">
        <authorList>
            <person name="Babu N.S."/>
            <person name="Beckwith C.J."/>
            <person name="Beseler K.G."/>
            <person name="Brison A."/>
            <person name="Carone J.V."/>
            <person name="Caskin T.P."/>
            <person name="Diamond M."/>
            <person name="Durham M.E."/>
            <person name="Foxe J.M."/>
            <person name="Go M."/>
            <person name="Henderson B.A."/>
            <person name="Jones I.B."/>
            <person name="McGettigan J.A."/>
            <person name="Micheletti S.J."/>
            <person name="Nasrallah M.E."/>
            <person name="Ortiz D."/>
            <person name="Piller C.R."/>
            <person name="Privatt S.R."/>
            <person name="Schneider S.L."/>
            <person name="Sharp S."/>
            <person name="Smith T.C."/>
            <person name="Stanton J.D."/>
            <person name="Ullery H.E."/>
            <person name="Wilson R.J."/>
            <person name="Serrano M.G."/>
            <person name="Buck G."/>
            <person name="Lee V."/>
            <person name="Wang Y."/>
            <person name="Carvalho R."/>
            <person name="Voegtly L."/>
            <person name="Shi R."/>
            <person name="Duckworth R."/>
            <person name="Johnson A."/>
            <person name="Loviza R."/>
            <person name="Walstead R."/>
            <person name="Shah Z."/>
            <person name="Kiflezghi M."/>
            <person name="Wade K."/>
            <person name="Ball S.L."/>
            <person name="Bradley K.W."/>
            <person name="Asai D.J."/>
            <person name="Bowman C.A."/>
            <person name="Russell D.A."/>
            <person name="Pope W.H."/>
            <person name="Jacobs-Sera D."/>
            <person name="Hendrix R.W."/>
            <person name="Hatfull G.F."/>
        </authorList>
    </citation>
    <scope>NUCLEOTIDE SEQUENCE</scope>
</reference>
<feature type="region of interest" description="Disordered" evidence="5">
    <location>
        <begin position="278"/>
        <end position="390"/>
    </location>
</feature>
<evidence type="ECO:0000259" key="7">
    <source>
        <dbReference type="PROSITE" id="PS50089"/>
    </source>
</evidence>
<keyword evidence="6" id="KW-0472">Membrane</keyword>
<feature type="compositionally biased region" description="Low complexity" evidence="5">
    <location>
        <begin position="288"/>
        <end position="305"/>
    </location>
</feature>
<proteinExistence type="predicted"/>
<evidence type="ECO:0000256" key="1">
    <source>
        <dbReference type="ARBA" id="ARBA00022723"/>
    </source>
</evidence>
<feature type="transmembrane region" description="Helical" evidence="6">
    <location>
        <begin position="393"/>
        <end position="416"/>
    </location>
</feature>
<dbReference type="CDD" id="cd16454">
    <property type="entry name" value="RING-H2_PA-TM-RING"/>
    <property type="match status" value="1"/>
</dbReference>
<dbReference type="Pfam" id="PF13639">
    <property type="entry name" value="zf-RING_2"/>
    <property type="match status" value="1"/>
</dbReference>
<dbReference type="PANTHER" id="PTHR45931">
    <property type="entry name" value="SI:CH211-59O9.10"/>
    <property type="match status" value="1"/>
</dbReference>
<dbReference type="GO" id="GO:0008270">
    <property type="term" value="F:zinc ion binding"/>
    <property type="evidence" value="ECO:0007669"/>
    <property type="project" value="UniProtKB-KW"/>
</dbReference>
<keyword evidence="2 4" id="KW-0863">Zinc-finger</keyword>
<dbReference type="InterPro" id="IPR001841">
    <property type="entry name" value="Znf_RING"/>
</dbReference>
<dbReference type="GO" id="GO:0006511">
    <property type="term" value="P:ubiquitin-dependent protein catabolic process"/>
    <property type="evidence" value="ECO:0007669"/>
    <property type="project" value="TreeGrafter"/>
</dbReference>